<evidence type="ECO:0000256" key="1">
    <source>
        <dbReference type="ARBA" id="ARBA00022448"/>
    </source>
</evidence>
<keyword evidence="2" id="KW-0547">Nucleotide-binding</keyword>
<keyword evidence="5" id="KW-0614">Plasmid</keyword>
<evidence type="ECO:0000313" key="5">
    <source>
        <dbReference type="EMBL" id="UQS85954.1"/>
    </source>
</evidence>
<dbReference type="AlphaFoldDB" id="A0A976RQD4"/>
<dbReference type="EMBL" id="CP093360">
    <property type="protein sequence ID" value="UQS85954.1"/>
    <property type="molecule type" value="Genomic_DNA"/>
</dbReference>
<feature type="domain" description="ABC transporter" evidence="4">
    <location>
        <begin position="24"/>
        <end position="257"/>
    </location>
</feature>
<dbReference type="PROSITE" id="PS50893">
    <property type="entry name" value="ABC_TRANSPORTER_2"/>
    <property type="match status" value="1"/>
</dbReference>
<evidence type="ECO:0000313" key="6">
    <source>
        <dbReference type="Proteomes" id="UP000831181"/>
    </source>
</evidence>
<dbReference type="GO" id="GO:0005524">
    <property type="term" value="F:ATP binding"/>
    <property type="evidence" value="ECO:0007669"/>
    <property type="project" value="UniProtKB-KW"/>
</dbReference>
<organism evidence="5 6">
    <name type="scientific">Nicoliella spurrieriana</name>
    <dbReference type="NCBI Taxonomy" id="2925830"/>
    <lineage>
        <taxon>Bacteria</taxon>
        <taxon>Bacillati</taxon>
        <taxon>Bacillota</taxon>
        <taxon>Bacilli</taxon>
        <taxon>Lactobacillales</taxon>
        <taxon>Lactobacillaceae</taxon>
        <taxon>Nicoliella</taxon>
    </lineage>
</organism>
<dbReference type="KEGG" id="lbe:MOO44_01135"/>
<dbReference type="GO" id="GO:0016887">
    <property type="term" value="F:ATP hydrolysis activity"/>
    <property type="evidence" value="ECO:0007669"/>
    <property type="project" value="InterPro"/>
</dbReference>
<sequence>MDNIQLKSISKKYKRNVVSGNSLEYIKSLFKRKYETVTAVSKVSLTIHSGEIIGLLGENGAGKSTLIKLMNGTIKPTNGSVNVLGYNPFLKDKQFLSQIGVVMGQKSQLWWDLSPRETFILYKSIYNLSDVDFNNSLNRLLKTLKINNIIDSPTRNLSLGERMKCELICALIHHPKILFLDEPTIGLDFIAQNDIHRFLLQYKQKHDTTIILTSHYMNDISYLADRVVIMSHGNKIYDNPIDDLEKITKENIYLNFELNNVKAVVKDFNKNVYSSSNHRLSLKVPTNEVNKYIQLVGKLNNIHSYALKELTIQDILEEIYVSGVKK</sequence>
<evidence type="ECO:0000256" key="3">
    <source>
        <dbReference type="ARBA" id="ARBA00022840"/>
    </source>
</evidence>
<dbReference type="Proteomes" id="UP000831181">
    <property type="component" value="Plasmid p1unnamed"/>
</dbReference>
<reference evidence="5" key="1">
    <citation type="journal article" date="2022" name="Int. J. Syst. Evol. Microbiol.">
        <title>Apilactobacillus apisilvae sp. nov., Nicolia spurrieriana gen. nov. sp. nov., Bombilactobacillus folatiphilus sp. nov. and Bombilactobacillus thymidiniphilus sp. nov., four new lactic acid bacterial isolates from stingless bees Tetragonula carbonaria and Austroplebeia australis.</title>
        <authorList>
            <person name="Oliphant S.A."/>
            <person name="Watson-Haigh N.S."/>
            <person name="Sumby K.M."/>
            <person name="Gardner J."/>
            <person name="Groom S."/>
            <person name="Jiranek V."/>
        </authorList>
    </citation>
    <scope>NUCLEOTIDE SEQUENCE</scope>
    <source>
        <strain evidence="5">SGEP1_A5</strain>
    </source>
</reference>
<keyword evidence="3 5" id="KW-0067">ATP-binding</keyword>
<dbReference type="PANTHER" id="PTHR42711">
    <property type="entry name" value="ABC TRANSPORTER ATP-BINDING PROTEIN"/>
    <property type="match status" value="1"/>
</dbReference>
<dbReference type="InterPro" id="IPR027417">
    <property type="entry name" value="P-loop_NTPase"/>
</dbReference>
<evidence type="ECO:0000259" key="4">
    <source>
        <dbReference type="PROSITE" id="PS50893"/>
    </source>
</evidence>
<dbReference type="PANTHER" id="PTHR42711:SF4">
    <property type="entry name" value="ABC TRANSPORTER RELATED"/>
    <property type="match status" value="1"/>
</dbReference>
<dbReference type="SMART" id="SM00382">
    <property type="entry name" value="AAA"/>
    <property type="match status" value="1"/>
</dbReference>
<accession>A0A976RQD4</accession>
<keyword evidence="6" id="KW-1185">Reference proteome</keyword>
<protein>
    <submittedName>
        <fullName evidence="5">ATP-binding cassette domain-containing protein</fullName>
    </submittedName>
</protein>
<dbReference type="Pfam" id="PF00005">
    <property type="entry name" value="ABC_tran"/>
    <property type="match status" value="1"/>
</dbReference>
<name>A0A976RQD4_9LACO</name>
<dbReference type="InterPro" id="IPR050763">
    <property type="entry name" value="ABC_transporter_ATP-binding"/>
</dbReference>
<evidence type="ECO:0000256" key="2">
    <source>
        <dbReference type="ARBA" id="ARBA00022741"/>
    </source>
</evidence>
<geneLocation type="plasmid" evidence="5 6">
    <name>p1unnamed</name>
</geneLocation>
<dbReference type="InterPro" id="IPR003593">
    <property type="entry name" value="AAA+_ATPase"/>
</dbReference>
<dbReference type="SUPFAM" id="SSF52540">
    <property type="entry name" value="P-loop containing nucleoside triphosphate hydrolases"/>
    <property type="match status" value="1"/>
</dbReference>
<gene>
    <name evidence="5" type="ORF">MOO44_01135</name>
</gene>
<proteinExistence type="predicted"/>
<keyword evidence="1" id="KW-0813">Transport</keyword>
<dbReference type="Gene3D" id="3.40.50.300">
    <property type="entry name" value="P-loop containing nucleotide triphosphate hydrolases"/>
    <property type="match status" value="1"/>
</dbReference>
<dbReference type="RefSeq" id="WP_260115763.1">
    <property type="nucleotide sequence ID" value="NZ_CP093360.1"/>
</dbReference>
<dbReference type="InterPro" id="IPR003439">
    <property type="entry name" value="ABC_transporter-like_ATP-bd"/>
</dbReference>